<gene>
    <name evidence="10" type="ORF">Mal33_45530</name>
</gene>
<dbReference type="InterPro" id="IPR003280">
    <property type="entry name" value="2pore_dom_K_chnl"/>
</dbReference>
<dbReference type="InterPro" id="IPR013099">
    <property type="entry name" value="K_chnl_dom"/>
</dbReference>
<reference evidence="10 11" key="1">
    <citation type="submission" date="2019-02" db="EMBL/GenBank/DDBJ databases">
        <title>Deep-cultivation of Planctomycetes and their phenomic and genomic characterization uncovers novel biology.</title>
        <authorList>
            <person name="Wiegand S."/>
            <person name="Jogler M."/>
            <person name="Boedeker C."/>
            <person name="Pinto D."/>
            <person name="Vollmers J."/>
            <person name="Rivas-Marin E."/>
            <person name="Kohn T."/>
            <person name="Peeters S.H."/>
            <person name="Heuer A."/>
            <person name="Rast P."/>
            <person name="Oberbeckmann S."/>
            <person name="Bunk B."/>
            <person name="Jeske O."/>
            <person name="Meyerdierks A."/>
            <person name="Storesund J.E."/>
            <person name="Kallscheuer N."/>
            <person name="Luecker S."/>
            <person name="Lage O.M."/>
            <person name="Pohl T."/>
            <person name="Merkel B.J."/>
            <person name="Hornburger P."/>
            <person name="Mueller R.-W."/>
            <person name="Bruemmer F."/>
            <person name="Labrenz M."/>
            <person name="Spormann A.M."/>
            <person name="Op den Camp H."/>
            <person name="Overmann J."/>
            <person name="Amann R."/>
            <person name="Jetten M.S.M."/>
            <person name="Mascher T."/>
            <person name="Medema M.H."/>
            <person name="Devos D.P."/>
            <person name="Kaster A.-K."/>
            <person name="Ovreas L."/>
            <person name="Rohde M."/>
            <person name="Galperin M.Y."/>
            <person name="Jogler C."/>
        </authorList>
    </citation>
    <scope>NUCLEOTIDE SEQUENCE [LARGE SCALE GENOMIC DNA]</scope>
    <source>
        <strain evidence="10 11">Mal33</strain>
    </source>
</reference>
<evidence type="ECO:0000256" key="4">
    <source>
        <dbReference type="ARBA" id="ARBA00022989"/>
    </source>
</evidence>
<keyword evidence="4 8" id="KW-1133">Transmembrane helix</keyword>
<sequence>MNIRLTLFLDFVGTFIRYTLRLREVIMSLLVLIVSGGFIISKVEEIELGDAVYFAFITALTIGYGDVAPTTPVGKIVSIGIGLVGMIFVGISVAIANRALADTAKKRYEQEEE</sequence>
<feature type="transmembrane region" description="Helical" evidence="8">
    <location>
        <begin position="76"/>
        <end position="97"/>
    </location>
</feature>
<dbReference type="GO" id="GO:0022841">
    <property type="term" value="F:potassium ion leak channel activity"/>
    <property type="evidence" value="ECO:0007669"/>
    <property type="project" value="TreeGrafter"/>
</dbReference>
<keyword evidence="2" id="KW-0813">Transport</keyword>
<evidence type="ECO:0000313" key="11">
    <source>
        <dbReference type="Proteomes" id="UP000316770"/>
    </source>
</evidence>
<evidence type="ECO:0000256" key="8">
    <source>
        <dbReference type="SAM" id="Phobius"/>
    </source>
</evidence>
<dbReference type="GO" id="GO:0005886">
    <property type="term" value="C:plasma membrane"/>
    <property type="evidence" value="ECO:0007669"/>
    <property type="project" value="TreeGrafter"/>
</dbReference>
<keyword evidence="6 8" id="KW-0472">Membrane</keyword>
<comment type="subcellular location">
    <subcellularLocation>
        <location evidence="1">Membrane</location>
        <topology evidence="1">Multi-pass membrane protein</topology>
    </subcellularLocation>
</comment>
<name>A0A518IZK7_9BACT</name>
<dbReference type="AlphaFoldDB" id="A0A518IZK7"/>
<dbReference type="Gene3D" id="1.10.287.70">
    <property type="match status" value="1"/>
</dbReference>
<dbReference type="EMBL" id="CP036318">
    <property type="protein sequence ID" value="QDV58530.1"/>
    <property type="molecule type" value="Genomic_DNA"/>
</dbReference>
<keyword evidence="5" id="KW-0406">Ion transport</keyword>
<dbReference type="GO" id="GO:0030322">
    <property type="term" value="P:stabilization of membrane potential"/>
    <property type="evidence" value="ECO:0007669"/>
    <property type="project" value="TreeGrafter"/>
</dbReference>
<proteinExistence type="predicted"/>
<feature type="transmembrane region" description="Helical" evidence="8">
    <location>
        <begin position="20"/>
        <end position="40"/>
    </location>
</feature>
<evidence type="ECO:0000256" key="7">
    <source>
        <dbReference type="ARBA" id="ARBA00023303"/>
    </source>
</evidence>
<dbReference type="PANTHER" id="PTHR11003:SF334">
    <property type="entry name" value="FI03418P"/>
    <property type="match status" value="1"/>
</dbReference>
<keyword evidence="11" id="KW-1185">Reference proteome</keyword>
<dbReference type="Pfam" id="PF07885">
    <property type="entry name" value="Ion_trans_2"/>
    <property type="match status" value="1"/>
</dbReference>
<evidence type="ECO:0000256" key="6">
    <source>
        <dbReference type="ARBA" id="ARBA00023136"/>
    </source>
</evidence>
<feature type="transmembrane region" description="Helical" evidence="8">
    <location>
        <begin position="52"/>
        <end position="70"/>
    </location>
</feature>
<evidence type="ECO:0000256" key="3">
    <source>
        <dbReference type="ARBA" id="ARBA00022692"/>
    </source>
</evidence>
<protein>
    <submittedName>
        <fullName evidence="10">Ion channel</fullName>
    </submittedName>
</protein>
<evidence type="ECO:0000256" key="1">
    <source>
        <dbReference type="ARBA" id="ARBA00004141"/>
    </source>
</evidence>
<evidence type="ECO:0000259" key="9">
    <source>
        <dbReference type="Pfam" id="PF07885"/>
    </source>
</evidence>
<accession>A0A518IZK7</accession>
<evidence type="ECO:0000313" key="10">
    <source>
        <dbReference type="EMBL" id="QDV58530.1"/>
    </source>
</evidence>
<evidence type="ECO:0000256" key="2">
    <source>
        <dbReference type="ARBA" id="ARBA00022448"/>
    </source>
</evidence>
<dbReference type="PANTHER" id="PTHR11003">
    <property type="entry name" value="POTASSIUM CHANNEL, SUBFAMILY K"/>
    <property type="match status" value="1"/>
</dbReference>
<keyword evidence="3 8" id="KW-0812">Transmembrane</keyword>
<dbReference type="Proteomes" id="UP000316770">
    <property type="component" value="Chromosome"/>
</dbReference>
<organism evidence="10 11">
    <name type="scientific">Rosistilla oblonga</name>
    <dbReference type="NCBI Taxonomy" id="2527990"/>
    <lineage>
        <taxon>Bacteria</taxon>
        <taxon>Pseudomonadati</taxon>
        <taxon>Planctomycetota</taxon>
        <taxon>Planctomycetia</taxon>
        <taxon>Pirellulales</taxon>
        <taxon>Pirellulaceae</taxon>
        <taxon>Rosistilla</taxon>
    </lineage>
</organism>
<keyword evidence="7" id="KW-0407">Ion channel</keyword>
<feature type="domain" description="Potassium channel" evidence="9">
    <location>
        <begin position="30"/>
        <end position="100"/>
    </location>
</feature>
<dbReference type="RefSeq" id="WP_145288974.1">
    <property type="nucleotide sequence ID" value="NZ_CP036318.1"/>
</dbReference>
<evidence type="ECO:0000256" key="5">
    <source>
        <dbReference type="ARBA" id="ARBA00023065"/>
    </source>
</evidence>
<dbReference type="SUPFAM" id="SSF81324">
    <property type="entry name" value="Voltage-gated potassium channels"/>
    <property type="match status" value="1"/>
</dbReference>
<dbReference type="GO" id="GO:0015271">
    <property type="term" value="F:outward rectifier potassium channel activity"/>
    <property type="evidence" value="ECO:0007669"/>
    <property type="project" value="TreeGrafter"/>
</dbReference>